<evidence type="ECO:0000259" key="6">
    <source>
        <dbReference type="Pfam" id="PF08281"/>
    </source>
</evidence>
<keyword evidence="4" id="KW-0804">Transcription</keyword>
<keyword evidence="8" id="KW-1185">Reference proteome</keyword>
<keyword evidence="2" id="KW-0805">Transcription regulation</keyword>
<dbReference type="InterPro" id="IPR013325">
    <property type="entry name" value="RNA_pol_sigma_r2"/>
</dbReference>
<comment type="caution">
    <text evidence="7">The sequence shown here is derived from an EMBL/GenBank/DDBJ whole genome shotgun (WGS) entry which is preliminary data.</text>
</comment>
<comment type="similarity">
    <text evidence="1">Belongs to the sigma-70 factor family. ECF subfamily.</text>
</comment>
<evidence type="ECO:0000259" key="5">
    <source>
        <dbReference type="Pfam" id="PF04542"/>
    </source>
</evidence>
<evidence type="ECO:0000256" key="4">
    <source>
        <dbReference type="ARBA" id="ARBA00023163"/>
    </source>
</evidence>
<evidence type="ECO:0000313" key="8">
    <source>
        <dbReference type="Proteomes" id="UP000294535"/>
    </source>
</evidence>
<dbReference type="AlphaFoldDB" id="A0A4R6T6S3"/>
<dbReference type="GO" id="GO:0016987">
    <property type="term" value="F:sigma factor activity"/>
    <property type="evidence" value="ECO:0007669"/>
    <property type="project" value="UniProtKB-KW"/>
</dbReference>
<dbReference type="Pfam" id="PF04542">
    <property type="entry name" value="Sigma70_r2"/>
    <property type="match status" value="1"/>
</dbReference>
<dbReference type="PANTHER" id="PTHR43133:SF45">
    <property type="entry name" value="RNA POLYMERASE ECF-TYPE SIGMA FACTOR"/>
    <property type="match status" value="1"/>
</dbReference>
<dbReference type="Gene3D" id="1.10.1740.10">
    <property type="match status" value="1"/>
</dbReference>
<sequence>MKSQKEIQFEKIYQDHKDKVFRLCLGFMRDPDLTKDLFQEILIKIWRNLDSFKGESEISTWIYRIAYNTALTFSAKEKKKEEKNSEIPDHLDFAEPENKISETENQLQLLYSAISELPKLDRVIATLLLEGSPYKMISEITGISENYVAVKVNRIKATLTQKLNPQTHGN</sequence>
<dbReference type="InterPro" id="IPR014284">
    <property type="entry name" value="RNA_pol_sigma-70_dom"/>
</dbReference>
<dbReference type="GO" id="GO:0006352">
    <property type="term" value="P:DNA-templated transcription initiation"/>
    <property type="evidence" value="ECO:0007669"/>
    <property type="project" value="InterPro"/>
</dbReference>
<protein>
    <submittedName>
        <fullName evidence="7">RNA polymerase sigma-70 factor (ECF subfamily)</fullName>
    </submittedName>
</protein>
<dbReference type="SUPFAM" id="SSF88946">
    <property type="entry name" value="Sigma2 domain of RNA polymerase sigma factors"/>
    <property type="match status" value="1"/>
</dbReference>
<name>A0A4R6T6S3_9BACT</name>
<dbReference type="GO" id="GO:0003677">
    <property type="term" value="F:DNA binding"/>
    <property type="evidence" value="ECO:0007669"/>
    <property type="project" value="InterPro"/>
</dbReference>
<evidence type="ECO:0000256" key="3">
    <source>
        <dbReference type="ARBA" id="ARBA00023082"/>
    </source>
</evidence>
<evidence type="ECO:0000313" key="7">
    <source>
        <dbReference type="EMBL" id="TDQ18858.1"/>
    </source>
</evidence>
<dbReference type="InterPro" id="IPR013249">
    <property type="entry name" value="RNA_pol_sigma70_r4_t2"/>
</dbReference>
<dbReference type="Gene3D" id="1.10.10.10">
    <property type="entry name" value="Winged helix-like DNA-binding domain superfamily/Winged helix DNA-binding domain"/>
    <property type="match status" value="1"/>
</dbReference>
<dbReference type="InterPro" id="IPR036388">
    <property type="entry name" value="WH-like_DNA-bd_sf"/>
</dbReference>
<dbReference type="InterPro" id="IPR007627">
    <property type="entry name" value="RNA_pol_sigma70_r2"/>
</dbReference>
<feature type="domain" description="RNA polymerase sigma-70 region 2" evidence="5">
    <location>
        <begin position="12"/>
        <end position="78"/>
    </location>
</feature>
<dbReference type="SUPFAM" id="SSF88659">
    <property type="entry name" value="Sigma3 and sigma4 domains of RNA polymerase sigma factors"/>
    <property type="match status" value="1"/>
</dbReference>
<organism evidence="7 8">
    <name type="scientific">Algoriphagus boseongensis</name>
    <dbReference type="NCBI Taxonomy" id="1442587"/>
    <lineage>
        <taxon>Bacteria</taxon>
        <taxon>Pseudomonadati</taxon>
        <taxon>Bacteroidota</taxon>
        <taxon>Cytophagia</taxon>
        <taxon>Cytophagales</taxon>
        <taxon>Cyclobacteriaceae</taxon>
        <taxon>Algoriphagus</taxon>
    </lineage>
</organism>
<gene>
    <name evidence="7" type="ORF">DFQ04_0668</name>
</gene>
<dbReference type="NCBIfam" id="TIGR02937">
    <property type="entry name" value="sigma70-ECF"/>
    <property type="match status" value="1"/>
</dbReference>
<dbReference type="Proteomes" id="UP000294535">
    <property type="component" value="Unassembled WGS sequence"/>
</dbReference>
<dbReference type="InterPro" id="IPR013324">
    <property type="entry name" value="RNA_pol_sigma_r3/r4-like"/>
</dbReference>
<proteinExistence type="inferred from homology"/>
<dbReference type="RefSeq" id="WP_133552644.1">
    <property type="nucleotide sequence ID" value="NZ_SNYF01000005.1"/>
</dbReference>
<dbReference type="InterPro" id="IPR039425">
    <property type="entry name" value="RNA_pol_sigma-70-like"/>
</dbReference>
<reference evidence="7 8" key="1">
    <citation type="submission" date="2019-03" db="EMBL/GenBank/DDBJ databases">
        <title>Genomic Encyclopedia of Type Strains, Phase III (KMG-III): the genomes of soil and plant-associated and newly described type strains.</title>
        <authorList>
            <person name="Whitman W."/>
        </authorList>
    </citation>
    <scope>NUCLEOTIDE SEQUENCE [LARGE SCALE GENOMIC DNA]</scope>
    <source>
        <strain evidence="7 8">CECT 8446</strain>
    </source>
</reference>
<evidence type="ECO:0000256" key="2">
    <source>
        <dbReference type="ARBA" id="ARBA00023015"/>
    </source>
</evidence>
<keyword evidence="3" id="KW-0731">Sigma factor</keyword>
<dbReference type="OrthoDB" id="9780326at2"/>
<dbReference type="EMBL" id="SNYF01000005">
    <property type="protein sequence ID" value="TDQ18858.1"/>
    <property type="molecule type" value="Genomic_DNA"/>
</dbReference>
<feature type="domain" description="RNA polymerase sigma factor 70 region 4 type 2" evidence="6">
    <location>
        <begin position="108"/>
        <end position="159"/>
    </location>
</feature>
<dbReference type="Pfam" id="PF08281">
    <property type="entry name" value="Sigma70_r4_2"/>
    <property type="match status" value="1"/>
</dbReference>
<dbReference type="PANTHER" id="PTHR43133">
    <property type="entry name" value="RNA POLYMERASE ECF-TYPE SIGMA FACTO"/>
    <property type="match status" value="1"/>
</dbReference>
<accession>A0A4R6T6S3</accession>
<evidence type="ECO:0000256" key="1">
    <source>
        <dbReference type="ARBA" id="ARBA00010641"/>
    </source>
</evidence>